<gene>
    <name evidence="4" type="ORF">C8A01DRAFT_50162</name>
</gene>
<comment type="caution">
    <text evidence="4">The sequence shown here is derived from an EMBL/GenBank/DDBJ whole genome shotgun (WGS) entry which is preliminary data.</text>
</comment>
<protein>
    <submittedName>
        <fullName evidence="4">Cytochrome P450</fullName>
    </submittedName>
</protein>
<sequence length="476" mass="53226">MALSVGVLLGGLVTAYVLHTIWQWRRLAHVPGPFLAGFSKLGMAMEILQLRLPASLEQLSNKYGSLVRVGPNDLITDDPDVLRRMMAARSPYTRGPWYEALRVDPSKDNVLTLRDDAAHTARRAKILPGYSGKENLSMEGSVETQIAKLIELIETKYLSTGQDYRPMDWGLKAQYFTLDVISDLAWGRPMGFLEQDTDVYDYIKITTASVRVMLFVSTYPTLARALQSRFLRSILPKETDRVGFGPLIRIAKTVVAARFKPDAPDHRDMLGSFIRHGLDQDEASSESLLQIIAGSDTSATTIRSVMLNILSNPPVYQKLQAEIDKAIEMAKVSSPVKDAEGRQLPYLQAVIKEGLRVMPPASGGLFKQVPPGGDVIDGMFIPGGTQIGSSVMALHRSKKIYGPDAHIYRPERWLEAEGEQLARMNSTVDLIFHYGKYQCPGKGVAWMEFNKIFIEGIWLIEDLWLRVSRRNEERSS</sequence>
<dbReference type="AlphaFoldDB" id="A0AAN6SML1"/>
<dbReference type="InterPro" id="IPR036396">
    <property type="entry name" value="Cyt_P450_sf"/>
</dbReference>
<evidence type="ECO:0000256" key="2">
    <source>
        <dbReference type="ARBA" id="ARBA00022723"/>
    </source>
</evidence>
<evidence type="ECO:0000256" key="3">
    <source>
        <dbReference type="ARBA" id="ARBA00023004"/>
    </source>
</evidence>
<dbReference type="PANTHER" id="PTHR24305">
    <property type="entry name" value="CYTOCHROME P450"/>
    <property type="match status" value="1"/>
</dbReference>
<dbReference type="Gene3D" id="1.10.630.10">
    <property type="entry name" value="Cytochrome P450"/>
    <property type="match status" value="1"/>
</dbReference>
<dbReference type="PRINTS" id="PR00385">
    <property type="entry name" value="P450"/>
</dbReference>
<dbReference type="GO" id="GO:0016705">
    <property type="term" value="F:oxidoreductase activity, acting on paired donors, with incorporation or reduction of molecular oxygen"/>
    <property type="evidence" value="ECO:0007669"/>
    <property type="project" value="InterPro"/>
</dbReference>
<proteinExistence type="predicted"/>
<dbReference type="GO" id="GO:0004497">
    <property type="term" value="F:monooxygenase activity"/>
    <property type="evidence" value="ECO:0007669"/>
    <property type="project" value="InterPro"/>
</dbReference>
<keyword evidence="1" id="KW-0349">Heme</keyword>
<dbReference type="GO" id="GO:0020037">
    <property type="term" value="F:heme binding"/>
    <property type="evidence" value="ECO:0007669"/>
    <property type="project" value="InterPro"/>
</dbReference>
<organism evidence="4 5">
    <name type="scientific">Parachaetomium inaequale</name>
    <dbReference type="NCBI Taxonomy" id="2588326"/>
    <lineage>
        <taxon>Eukaryota</taxon>
        <taxon>Fungi</taxon>
        <taxon>Dikarya</taxon>
        <taxon>Ascomycota</taxon>
        <taxon>Pezizomycotina</taxon>
        <taxon>Sordariomycetes</taxon>
        <taxon>Sordariomycetidae</taxon>
        <taxon>Sordariales</taxon>
        <taxon>Chaetomiaceae</taxon>
        <taxon>Parachaetomium</taxon>
    </lineage>
</organism>
<dbReference type="PANTHER" id="PTHR24305:SF168">
    <property type="entry name" value="P450, PUTATIVE (EUROFUNG)-RELATED"/>
    <property type="match status" value="1"/>
</dbReference>
<dbReference type="Proteomes" id="UP001303115">
    <property type="component" value="Unassembled WGS sequence"/>
</dbReference>
<dbReference type="CDD" id="cd11060">
    <property type="entry name" value="CYP57A1-like"/>
    <property type="match status" value="1"/>
</dbReference>
<dbReference type="EMBL" id="MU854545">
    <property type="protein sequence ID" value="KAK4033209.1"/>
    <property type="molecule type" value="Genomic_DNA"/>
</dbReference>
<evidence type="ECO:0000256" key="1">
    <source>
        <dbReference type="ARBA" id="ARBA00022617"/>
    </source>
</evidence>
<dbReference type="GO" id="GO:0005506">
    <property type="term" value="F:iron ion binding"/>
    <property type="evidence" value="ECO:0007669"/>
    <property type="project" value="InterPro"/>
</dbReference>
<accession>A0AAN6SML1</accession>
<evidence type="ECO:0000313" key="5">
    <source>
        <dbReference type="Proteomes" id="UP001303115"/>
    </source>
</evidence>
<keyword evidence="2" id="KW-0479">Metal-binding</keyword>
<dbReference type="SUPFAM" id="SSF48264">
    <property type="entry name" value="Cytochrome P450"/>
    <property type="match status" value="1"/>
</dbReference>
<dbReference type="InterPro" id="IPR050121">
    <property type="entry name" value="Cytochrome_P450_monoxygenase"/>
</dbReference>
<keyword evidence="3" id="KW-0408">Iron</keyword>
<dbReference type="Pfam" id="PF00067">
    <property type="entry name" value="p450"/>
    <property type="match status" value="1"/>
</dbReference>
<evidence type="ECO:0000313" key="4">
    <source>
        <dbReference type="EMBL" id="KAK4033209.1"/>
    </source>
</evidence>
<name>A0AAN6SML1_9PEZI</name>
<reference evidence="5" key="1">
    <citation type="journal article" date="2023" name="Mol. Phylogenet. Evol.">
        <title>Genome-scale phylogeny and comparative genomics of the fungal order Sordariales.</title>
        <authorList>
            <person name="Hensen N."/>
            <person name="Bonometti L."/>
            <person name="Westerberg I."/>
            <person name="Brannstrom I.O."/>
            <person name="Guillou S."/>
            <person name="Cros-Aarteil S."/>
            <person name="Calhoun S."/>
            <person name="Haridas S."/>
            <person name="Kuo A."/>
            <person name="Mondo S."/>
            <person name="Pangilinan J."/>
            <person name="Riley R."/>
            <person name="LaButti K."/>
            <person name="Andreopoulos B."/>
            <person name="Lipzen A."/>
            <person name="Chen C."/>
            <person name="Yan M."/>
            <person name="Daum C."/>
            <person name="Ng V."/>
            <person name="Clum A."/>
            <person name="Steindorff A."/>
            <person name="Ohm R.A."/>
            <person name="Martin F."/>
            <person name="Silar P."/>
            <person name="Natvig D.O."/>
            <person name="Lalanne C."/>
            <person name="Gautier V."/>
            <person name="Ament-Velasquez S.L."/>
            <person name="Kruys A."/>
            <person name="Hutchinson M.I."/>
            <person name="Powell A.J."/>
            <person name="Barry K."/>
            <person name="Miller A.N."/>
            <person name="Grigoriev I.V."/>
            <person name="Debuchy R."/>
            <person name="Gladieux P."/>
            <person name="Hiltunen Thoren M."/>
            <person name="Johannesson H."/>
        </authorList>
    </citation>
    <scope>NUCLEOTIDE SEQUENCE [LARGE SCALE GENOMIC DNA]</scope>
    <source>
        <strain evidence="5">CBS 284.82</strain>
    </source>
</reference>
<dbReference type="InterPro" id="IPR001128">
    <property type="entry name" value="Cyt_P450"/>
</dbReference>
<keyword evidence="5" id="KW-1185">Reference proteome</keyword>